<keyword evidence="4" id="KW-1185">Reference proteome</keyword>
<dbReference type="OrthoDB" id="9815550at2"/>
<keyword evidence="3" id="KW-0808">Transferase</keyword>
<protein>
    <submittedName>
        <fullName evidence="3">Glycosyltransferase family 1 protein</fullName>
    </submittedName>
</protein>
<evidence type="ECO:0000313" key="3">
    <source>
        <dbReference type="EMBL" id="RIE04098.1"/>
    </source>
</evidence>
<evidence type="ECO:0000313" key="4">
    <source>
        <dbReference type="Proteomes" id="UP000266340"/>
    </source>
</evidence>
<feature type="domain" description="Glycosyl transferase family 1" evidence="1">
    <location>
        <begin position="220"/>
        <end position="380"/>
    </location>
</feature>
<dbReference type="AlphaFoldDB" id="A0A398CTR0"/>
<dbReference type="PANTHER" id="PTHR12526">
    <property type="entry name" value="GLYCOSYLTRANSFERASE"/>
    <property type="match status" value="1"/>
</dbReference>
<organism evidence="3 4">
    <name type="scientific">Cohnella faecalis</name>
    <dbReference type="NCBI Taxonomy" id="2315694"/>
    <lineage>
        <taxon>Bacteria</taxon>
        <taxon>Bacillati</taxon>
        <taxon>Bacillota</taxon>
        <taxon>Bacilli</taxon>
        <taxon>Bacillales</taxon>
        <taxon>Paenibacillaceae</taxon>
        <taxon>Cohnella</taxon>
    </lineage>
</organism>
<evidence type="ECO:0000259" key="1">
    <source>
        <dbReference type="Pfam" id="PF00534"/>
    </source>
</evidence>
<dbReference type="InterPro" id="IPR001296">
    <property type="entry name" value="Glyco_trans_1"/>
</dbReference>
<sequence>MKILLATFWPIPQAGRIWPFMLQLKAQLERRGHTVDLLGSGVDEDNVYAYIVNEDRRIYLNKLLPLLKSRDSPHLSPSRQDNDLIGFAENRRSLYELSAVYLGLDDYDLIHTQDFISTSCIHRVRPAKSAIVATFHSSVAHEIRRHLRTSGNPETELLARALYNDLERNSVPDAEVMHVPNFWLRDILTGELRLPKEQIRVFQYGYDTDSFMNPAVSAERIQKPAGKKVILYIGKLVELKGLRFLIDALSSLKKIRKDWVLWIVGEGERQAHLREKSAVANLGDDIVFWGKKDNVLPFLKRADIFVLPSLIENQPLALIEAQLMGIPSVVSDVGGLPEMVRDGKTGLLVPPEDPDALCNQLNLLLADNRLRLRMGAKAKSHALVHWSLDQMILRILDAYREALNKRKEAGRHRTI</sequence>
<comment type="caution">
    <text evidence="3">The sequence shown here is derived from an EMBL/GenBank/DDBJ whole genome shotgun (WGS) entry which is preliminary data.</text>
</comment>
<dbReference type="RefSeq" id="WP_119148769.1">
    <property type="nucleotide sequence ID" value="NZ_JBHSOV010000013.1"/>
</dbReference>
<accession>A0A398CTR0</accession>
<gene>
    <name evidence="3" type="ORF">D3H35_09145</name>
</gene>
<dbReference type="EMBL" id="QXJM01000029">
    <property type="protein sequence ID" value="RIE04098.1"/>
    <property type="molecule type" value="Genomic_DNA"/>
</dbReference>
<dbReference type="GO" id="GO:0016757">
    <property type="term" value="F:glycosyltransferase activity"/>
    <property type="evidence" value="ECO:0007669"/>
    <property type="project" value="InterPro"/>
</dbReference>
<proteinExistence type="predicted"/>
<name>A0A398CTR0_9BACL</name>
<dbReference type="Gene3D" id="3.40.50.2000">
    <property type="entry name" value="Glycogen Phosphorylase B"/>
    <property type="match status" value="2"/>
</dbReference>
<dbReference type="SUPFAM" id="SSF53756">
    <property type="entry name" value="UDP-Glycosyltransferase/glycogen phosphorylase"/>
    <property type="match status" value="1"/>
</dbReference>
<feature type="domain" description="Glycosyltransferase subfamily 4-like N-terminal" evidence="2">
    <location>
        <begin position="21"/>
        <end position="209"/>
    </location>
</feature>
<dbReference type="Proteomes" id="UP000266340">
    <property type="component" value="Unassembled WGS sequence"/>
</dbReference>
<dbReference type="CDD" id="cd03801">
    <property type="entry name" value="GT4_PimA-like"/>
    <property type="match status" value="1"/>
</dbReference>
<dbReference type="Pfam" id="PF00534">
    <property type="entry name" value="Glycos_transf_1"/>
    <property type="match status" value="1"/>
</dbReference>
<dbReference type="Pfam" id="PF13439">
    <property type="entry name" value="Glyco_transf_4"/>
    <property type="match status" value="1"/>
</dbReference>
<reference evidence="3 4" key="1">
    <citation type="submission" date="2018-09" db="EMBL/GenBank/DDBJ databases">
        <title>Cohnella cavernae sp. nov., isolated from a karst cave.</title>
        <authorList>
            <person name="Zhu H."/>
        </authorList>
    </citation>
    <scope>NUCLEOTIDE SEQUENCE [LARGE SCALE GENOMIC DNA]</scope>
    <source>
        <strain evidence="3 4">K2E09-144</strain>
    </source>
</reference>
<evidence type="ECO:0000259" key="2">
    <source>
        <dbReference type="Pfam" id="PF13439"/>
    </source>
</evidence>
<dbReference type="InterPro" id="IPR028098">
    <property type="entry name" value="Glyco_trans_4-like_N"/>
</dbReference>